<feature type="domain" description="Acyl-CoA thioesterase-like N-terminal HotDog" evidence="1">
    <location>
        <begin position="19"/>
        <end position="53"/>
    </location>
</feature>
<dbReference type="Gene3D" id="2.40.160.210">
    <property type="entry name" value="Acyl-CoA thioesterase, double hotdog domain"/>
    <property type="match status" value="1"/>
</dbReference>
<proteinExistence type="predicted"/>
<sequence>MTFSELIDAACDNPGSVTIPAEWSQGRACFGGLMAALTYEAMRKQVPEGRPIRSL</sequence>
<dbReference type="Proteomes" id="UP000015729">
    <property type="component" value="Unassembled WGS sequence"/>
</dbReference>
<dbReference type="AlphaFoldDB" id="S6TEW5"/>
<evidence type="ECO:0000259" key="1">
    <source>
        <dbReference type="Pfam" id="PF13622"/>
    </source>
</evidence>
<name>S6TEW5_PSESF</name>
<gene>
    <name evidence="2" type="ORF">A244_29865</name>
</gene>
<dbReference type="InterPro" id="IPR042171">
    <property type="entry name" value="Acyl-CoA_hotdog"/>
</dbReference>
<evidence type="ECO:0000313" key="2">
    <source>
        <dbReference type="EMBL" id="EPN40392.1"/>
    </source>
</evidence>
<protein>
    <submittedName>
        <fullName evidence="2">Acyl-CoA thioesterase II</fullName>
    </submittedName>
</protein>
<dbReference type="EMBL" id="AOKG01002041">
    <property type="protein sequence ID" value="EPN40392.1"/>
    <property type="molecule type" value="Genomic_DNA"/>
</dbReference>
<feature type="non-terminal residue" evidence="2">
    <location>
        <position position="55"/>
    </location>
</feature>
<accession>S6TEW5</accession>
<dbReference type="InterPro" id="IPR029069">
    <property type="entry name" value="HotDog_dom_sf"/>
</dbReference>
<dbReference type="SUPFAM" id="SSF54637">
    <property type="entry name" value="Thioesterase/thiol ester dehydrase-isomerase"/>
    <property type="match status" value="1"/>
</dbReference>
<organism evidence="2 3">
    <name type="scientific">Pseudomonas syringae pv. actinidiae ICMP 18807</name>
    <dbReference type="NCBI Taxonomy" id="1194404"/>
    <lineage>
        <taxon>Bacteria</taxon>
        <taxon>Pseudomonadati</taxon>
        <taxon>Pseudomonadota</taxon>
        <taxon>Gammaproteobacteria</taxon>
        <taxon>Pseudomonadales</taxon>
        <taxon>Pseudomonadaceae</taxon>
        <taxon>Pseudomonas</taxon>
        <taxon>Pseudomonas syringae</taxon>
    </lineage>
</organism>
<evidence type="ECO:0000313" key="3">
    <source>
        <dbReference type="Proteomes" id="UP000015729"/>
    </source>
</evidence>
<dbReference type="Pfam" id="PF13622">
    <property type="entry name" value="4HBT_3"/>
    <property type="match status" value="1"/>
</dbReference>
<comment type="caution">
    <text evidence="2">The sequence shown here is derived from an EMBL/GenBank/DDBJ whole genome shotgun (WGS) entry which is preliminary data.</text>
</comment>
<reference evidence="2 3" key="1">
    <citation type="journal article" date="2013" name="PLoS Pathog.">
        <title>Genomic analysis of the Kiwifruit pathogen Pseudomonas syringae pv. actinidiae provides insight into the origins of an emergent plant disease.</title>
        <authorList>
            <person name="McCann H.C."/>
            <person name="Rikkerink E.H."/>
            <person name="Bertels F."/>
            <person name="Fiers M."/>
            <person name="Lu A."/>
            <person name="Rees-George J."/>
            <person name="Andersen M.T."/>
            <person name="Gleave A.P."/>
            <person name="Haubold B."/>
            <person name="Wohlers M.W."/>
            <person name="Guttman D.S."/>
            <person name="Wang P.W."/>
            <person name="Straub C."/>
            <person name="Vanneste J.L."/>
            <person name="Rainey P.B."/>
            <person name="Templeton M.D."/>
        </authorList>
    </citation>
    <scope>NUCLEOTIDE SEQUENCE [LARGE SCALE GENOMIC DNA]</scope>
    <source>
        <strain evidence="2 3">ICMP 18807</strain>
    </source>
</reference>
<dbReference type="InterPro" id="IPR049449">
    <property type="entry name" value="TesB_ACOT8-like_N"/>
</dbReference>